<keyword evidence="5" id="KW-0336">GPI-anchor</keyword>
<name>A0AAQ3M7S5_9PEZI</name>
<evidence type="ECO:0000256" key="1">
    <source>
        <dbReference type="ARBA" id="ARBA00004609"/>
    </source>
</evidence>
<evidence type="ECO:0000256" key="4">
    <source>
        <dbReference type="ARBA" id="ARBA00023180"/>
    </source>
</evidence>
<evidence type="ECO:0000313" key="7">
    <source>
        <dbReference type="EMBL" id="WPG99971.1"/>
    </source>
</evidence>
<keyword evidence="3 5" id="KW-0732">Signal</keyword>
<evidence type="ECO:0000256" key="6">
    <source>
        <dbReference type="SAM" id="MobiDB-lite"/>
    </source>
</evidence>
<comment type="similarity">
    <text evidence="2 5">Belongs to the glycosyl hydrolase 72 family.</text>
</comment>
<dbReference type="GO" id="GO:0042124">
    <property type="term" value="F:1,3-beta-glucanosyltransferase activity"/>
    <property type="evidence" value="ECO:0007669"/>
    <property type="project" value="TreeGrafter"/>
</dbReference>
<evidence type="ECO:0000256" key="5">
    <source>
        <dbReference type="RuleBase" id="RU361209"/>
    </source>
</evidence>
<dbReference type="SUPFAM" id="SSF51445">
    <property type="entry name" value="(Trans)glycosidases"/>
    <property type="match status" value="1"/>
</dbReference>
<dbReference type="Gene3D" id="3.20.20.80">
    <property type="entry name" value="Glycosidases"/>
    <property type="match status" value="1"/>
</dbReference>
<evidence type="ECO:0000256" key="3">
    <source>
        <dbReference type="ARBA" id="ARBA00022729"/>
    </source>
</evidence>
<sequence length="464" mass="49282">MLTRLALGLAALAVSTTAIPTIEAKGSKFFTSDGNQFFIKGIAYQLTDDEDPLGNADQCARDVALMKTLGTNSVRVYHVNPAADHDACMKTLADAGIYAWIDLDTTTTYVYDVASQTASWNEGQLQAFQQVMDAFQKYDNVAGFFVANELLNSGAMSDGAPYIKAAGADLKAYRDSQGYRKIPIGYSAADIPDLRPNLQNYMACGEHPLDFYSLNAYEWCGSNTYEGSGYDQLQKNASSYSIPIFFSETGCSKIRPRLFQDQSAIFGPEMSGTWSGAIIYEWIQEDNDYGLISYGPKASIGNDPANNIYNSYTRSGTPTATQPEFSNLMNAWKTATPSAVSMANYSPSNSPPSCPSFTSGLWEVSGDAALPTIGGAAVTSKPPTPTGVPTPSLNSDNPNAAASSRASSTASQTTSTSATGTASAHSSSGAATSLRIHHATSFESKIMSGLMVVGAAVFGINFVL</sequence>
<feature type="signal peptide" evidence="5">
    <location>
        <begin position="1"/>
        <end position="18"/>
    </location>
</feature>
<keyword evidence="5" id="KW-0472">Membrane</keyword>
<evidence type="ECO:0000256" key="2">
    <source>
        <dbReference type="ARBA" id="ARBA00007528"/>
    </source>
</evidence>
<evidence type="ECO:0000313" key="8">
    <source>
        <dbReference type="Proteomes" id="UP001303373"/>
    </source>
</evidence>
<dbReference type="InterPro" id="IPR004886">
    <property type="entry name" value="Glucanosyltransferase"/>
</dbReference>
<gene>
    <name evidence="7" type="ORF">R9X50_00279500</name>
</gene>
<keyword evidence="4" id="KW-0325">Glycoprotein</keyword>
<organism evidence="7 8">
    <name type="scientific">Acrodontium crateriforme</name>
    <dbReference type="NCBI Taxonomy" id="150365"/>
    <lineage>
        <taxon>Eukaryota</taxon>
        <taxon>Fungi</taxon>
        <taxon>Dikarya</taxon>
        <taxon>Ascomycota</taxon>
        <taxon>Pezizomycotina</taxon>
        <taxon>Dothideomycetes</taxon>
        <taxon>Dothideomycetidae</taxon>
        <taxon>Mycosphaerellales</taxon>
        <taxon>Teratosphaeriaceae</taxon>
        <taxon>Acrodontium</taxon>
    </lineage>
</organism>
<dbReference type="GO" id="GO:0071970">
    <property type="term" value="P:fungal-type cell wall (1-&gt;3)-beta-D-glucan biosynthetic process"/>
    <property type="evidence" value="ECO:0007669"/>
    <property type="project" value="TreeGrafter"/>
</dbReference>
<proteinExistence type="inferred from homology"/>
<keyword evidence="5" id="KW-0449">Lipoprotein</keyword>
<dbReference type="PANTHER" id="PTHR31468">
    <property type="entry name" value="1,3-BETA-GLUCANOSYLTRANSFERASE GAS1"/>
    <property type="match status" value="1"/>
</dbReference>
<protein>
    <recommendedName>
        <fullName evidence="5">1,3-beta-glucanosyltransferase</fullName>
        <ecNumber evidence="5">2.4.1.-</ecNumber>
    </recommendedName>
</protein>
<keyword evidence="8" id="KW-1185">Reference proteome</keyword>
<feature type="region of interest" description="Disordered" evidence="6">
    <location>
        <begin position="373"/>
        <end position="430"/>
    </location>
</feature>
<keyword evidence="5" id="KW-0808">Transferase</keyword>
<dbReference type="AlphaFoldDB" id="A0AAQ3M7S5"/>
<dbReference type="GO" id="GO:0005886">
    <property type="term" value="C:plasma membrane"/>
    <property type="evidence" value="ECO:0007669"/>
    <property type="project" value="UniProtKB-SubCell"/>
</dbReference>
<reference evidence="7 8" key="1">
    <citation type="submission" date="2023-11" db="EMBL/GenBank/DDBJ databases">
        <title>An acidophilic fungus is an integral part of prey digestion in a carnivorous sundew plant.</title>
        <authorList>
            <person name="Tsai I.J."/>
        </authorList>
    </citation>
    <scope>NUCLEOTIDE SEQUENCE [LARGE SCALE GENOMIC DNA]</scope>
    <source>
        <strain evidence="7">169a</strain>
    </source>
</reference>
<comment type="subcellular location">
    <subcellularLocation>
        <location evidence="1 5">Cell membrane</location>
        <topology evidence="1 5">Lipid-anchor</topology>
        <topology evidence="1 5">GPI-anchor</topology>
    </subcellularLocation>
</comment>
<dbReference type="InterPro" id="IPR017853">
    <property type="entry name" value="GH"/>
</dbReference>
<dbReference type="Pfam" id="PF03198">
    <property type="entry name" value="Glyco_hydro_72"/>
    <property type="match status" value="1"/>
</dbReference>
<accession>A0AAQ3M7S5</accession>
<dbReference type="EMBL" id="CP138583">
    <property type="protein sequence ID" value="WPG99971.1"/>
    <property type="molecule type" value="Genomic_DNA"/>
</dbReference>
<feature type="compositionally biased region" description="Polar residues" evidence="6">
    <location>
        <begin position="389"/>
        <end position="398"/>
    </location>
</feature>
<dbReference type="EC" id="2.4.1.-" evidence="5"/>
<feature type="compositionally biased region" description="Low complexity" evidence="6">
    <location>
        <begin position="400"/>
        <end position="430"/>
    </location>
</feature>
<dbReference type="Proteomes" id="UP001303373">
    <property type="component" value="Chromosome 4"/>
</dbReference>
<dbReference type="GO" id="GO:0031505">
    <property type="term" value="P:fungal-type cell wall organization"/>
    <property type="evidence" value="ECO:0007669"/>
    <property type="project" value="TreeGrafter"/>
</dbReference>
<feature type="chain" id="PRO_5042672341" description="1,3-beta-glucanosyltransferase" evidence="5">
    <location>
        <begin position="19"/>
        <end position="464"/>
    </location>
</feature>
<dbReference type="PANTHER" id="PTHR31468:SF8">
    <property type="entry name" value="1,3-BETA-GLUCANOSYLTRANSFERASE GAS2"/>
    <property type="match status" value="1"/>
</dbReference>
<comment type="function">
    <text evidence="5">Splits internally a 1,3-beta-glucan molecule and transfers the newly generated reducing end (the donor) to the non-reducing end of another 1,3-beta-glucan molecule (the acceptor) forming a 1,3-beta linkage, resulting in the elongation of 1,3-beta-glucan chains in the cell wall.</text>
</comment>
<dbReference type="GO" id="GO:0098552">
    <property type="term" value="C:side of membrane"/>
    <property type="evidence" value="ECO:0007669"/>
    <property type="project" value="UniProtKB-KW"/>
</dbReference>